<evidence type="ECO:0000313" key="2">
    <source>
        <dbReference type="Proteomes" id="UP001345963"/>
    </source>
</evidence>
<keyword evidence="2" id="KW-1185">Reference proteome</keyword>
<comment type="caution">
    <text evidence="1">The sequence shown here is derived from an EMBL/GenBank/DDBJ whole genome shotgun (WGS) entry which is preliminary data.</text>
</comment>
<sequence length="102" mass="11222">MTSHAVSTTVECGTFTVAKITLVNSLGKKYGQKLTANSSISGLQRRHFTVTCPGLHDLLYTSTASPPPLHLSLHFKYLSARMVKKPGRERRWSQGYDPAAMS</sequence>
<organism evidence="1 2">
    <name type="scientific">Ataeniobius toweri</name>
    <dbReference type="NCBI Taxonomy" id="208326"/>
    <lineage>
        <taxon>Eukaryota</taxon>
        <taxon>Metazoa</taxon>
        <taxon>Chordata</taxon>
        <taxon>Craniata</taxon>
        <taxon>Vertebrata</taxon>
        <taxon>Euteleostomi</taxon>
        <taxon>Actinopterygii</taxon>
        <taxon>Neopterygii</taxon>
        <taxon>Teleostei</taxon>
        <taxon>Neoteleostei</taxon>
        <taxon>Acanthomorphata</taxon>
        <taxon>Ovalentaria</taxon>
        <taxon>Atherinomorphae</taxon>
        <taxon>Cyprinodontiformes</taxon>
        <taxon>Goodeidae</taxon>
        <taxon>Ataeniobius</taxon>
    </lineage>
</organism>
<proteinExistence type="predicted"/>
<protein>
    <submittedName>
        <fullName evidence="1">Uncharacterized protein</fullName>
    </submittedName>
</protein>
<dbReference type="Proteomes" id="UP001345963">
    <property type="component" value="Unassembled WGS sequence"/>
</dbReference>
<accession>A0ABU7C404</accession>
<dbReference type="EMBL" id="JAHUTI010074258">
    <property type="protein sequence ID" value="MED6256329.1"/>
    <property type="molecule type" value="Genomic_DNA"/>
</dbReference>
<gene>
    <name evidence="1" type="ORF">ATANTOWER_024058</name>
</gene>
<reference evidence="1 2" key="1">
    <citation type="submission" date="2021-07" db="EMBL/GenBank/DDBJ databases">
        <authorList>
            <person name="Palmer J.M."/>
        </authorList>
    </citation>
    <scope>NUCLEOTIDE SEQUENCE [LARGE SCALE GENOMIC DNA]</scope>
    <source>
        <strain evidence="1 2">AT_MEX2019</strain>
        <tissue evidence="1">Muscle</tissue>
    </source>
</reference>
<name>A0ABU7C404_9TELE</name>
<evidence type="ECO:0000313" key="1">
    <source>
        <dbReference type="EMBL" id="MED6256329.1"/>
    </source>
</evidence>